<organism evidence="2 3">
    <name type="scientific">Granulibacter bethesdensis</name>
    <dbReference type="NCBI Taxonomy" id="364410"/>
    <lineage>
        <taxon>Bacteria</taxon>
        <taxon>Pseudomonadati</taxon>
        <taxon>Pseudomonadota</taxon>
        <taxon>Alphaproteobacteria</taxon>
        <taxon>Acetobacterales</taxon>
        <taxon>Acetobacteraceae</taxon>
        <taxon>Granulibacter</taxon>
    </lineage>
</organism>
<dbReference type="Proteomes" id="UP000019438">
    <property type="component" value="Chromosome"/>
</dbReference>
<dbReference type="AlphaFoldDB" id="A0AAN0RFT7"/>
<name>A0AAN0RFT7_9PROT</name>
<protein>
    <recommendedName>
        <fullName evidence="1">Peptidase C51 domain-containing protein</fullName>
    </recommendedName>
</protein>
<dbReference type="Pfam" id="PF05257">
    <property type="entry name" value="CHAP"/>
    <property type="match status" value="1"/>
</dbReference>
<accession>A0AAN0RFT7</accession>
<dbReference type="PROSITE" id="PS50911">
    <property type="entry name" value="CHAP"/>
    <property type="match status" value="1"/>
</dbReference>
<evidence type="ECO:0000313" key="2">
    <source>
        <dbReference type="EMBL" id="AHJ64167.1"/>
    </source>
</evidence>
<feature type="domain" description="Peptidase C51" evidence="1">
    <location>
        <begin position="49"/>
        <end position="169"/>
    </location>
</feature>
<dbReference type="KEGG" id="gbc:GbCGDNIH3_2263"/>
<evidence type="ECO:0000313" key="3">
    <source>
        <dbReference type="Proteomes" id="UP000019438"/>
    </source>
</evidence>
<evidence type="ECO:0000259" key="1">
    <source>
        <dbReference type="PROSITE" id="PS50911"/>
    </source>
</evidence>
<dbReference type="InterPro" id="IPR007921">
    <property type="entry name" value="CHAP_dom"/>
</dbReference>
<dbReference type="SUPFAM" id="SSF54001">
    <property type="entry name" value="Cysteine proteinases"/>
    <property type="match status" value="1"/>
</dbReference>
<proteinExistence type="predicted"/>
<dbReference type="Gene3D" id="3.90.1720.10">
    <property type="entry name" value="endopeptidase domain like (from Nostoc punctiforme)"/>
    <property type="match status" value="1"/>
</dbReference>
<reference evidence="3" key="1">
    <citation type="submission" date="2012-06" db="EMBL/GenBank/DDBJ databases">
        <title>Genome analysis of multiple Granulibacter bethesdensis isolates demonstrates substantial genome diversity.</title>
        <authorList>
            <person name="Greenberg D.E."/>
            <person name="Porcella S.F."/>
            <person name="Zarember K."/>
            <person name="Zelazny A.M."/>
            <person name="Bruno D."/>
            <person name="Martens C."/>
            <person name="Barbian K.D."/>
            <person name="Jaske E."/>
            <person name="Holland S.M."/>
        </authorList>
    </citation>
    <scope>NUCLEOTIDE SEQUENCE [LARGE SCALE GENOMIC DNA]</scope>
    <source>
        <strain evidence="3">CGDNIH3</strain>
    </source>
</reference>
<gene>
    <name evidence="2" type="ORF">GbCGDNIH3_2263</name>
</gene>
<sequence length="214" mass="23205">MAAFPHVMAQVGTRPLYSQRRVPCRDTGDQCPESRQHDINGRLSAFYLFPILLLLTACGGSPQGGGISASQWQCAPFARAVSGIALSGDAADWWDQNDGRYLSSHQPSRGAVMIFARSRRLPHGHASVVEDVLGSRTITVAHANWVHGVVNTSQTVVDVSPRNDWSLVRVWWPPAGIMGTTPYPVRGFLSRDGRGADPAQILSMAELTAHSSAY</sequence>
<dbReference type="EMBL" id="CP003181">
    <property type="protein sequence ID" value="AHJ64167.1"/>
    <property type="molecule type" value="Genomic_DNA"/>
</dbReference>
<dbReference type="InterPro" id="IPR038765">
    <property type="entry name" value="Papain-like_cys_pep_sf"/>
</dbReference>
<dbReference type="RefSeq" id="WP_011632963.1">
    <property type="nucleotide sequence ID" value="NZ_CP018190.1"/>
</dbReference>